<evidence type="ECO:0000256" key="6">
    <source>
        <dbReference type="ARBA" id="ARBA00022840"/>
    </source>
</evidence>
<gene>
    <name evidence="11" type="ORF">TRIUR3_17543</name>
</gene>
<dbReference type="GO" id="GO:0016887">
    <property type="term" value="F:ATP hydrolysis activity"/>
    <property type="evidence" value="ECO:0007669"/>
    <property type="project" value="InterPro"/>
</dbReference>
<dbReference type="eggNOG" id="KOG0663">
    <property type="taxonomic scope" value="Eukaryota"/>
</dbReference>
<dbReference type="SUPFAM" id="SSF52540">
    <property type="entry name" value="P-loop containing nucleoside triphosphate hydrolases"/>
    <property type="match status" value="1"/>
</dbReference>
<dbReference type="STRING" id="4572.M7YPD3"/>
<dbReference type="Pfam" id="PF00069">
    <property type="entry name" value="Pkinase"/>
    <property type="match status" value="1"/>
</dbReference>
<evidence type="ECO:0000256" key="7">
    <source>
        <dbReference type="ARBA" id="ARBA00022842"/>
    </source>
</evidence>
<dbReference type="Gene3D" id="1.10.510.10">
    <property type="entry name" value="Transferase(Phosphotransferase) domain 1"/>
    <property type="match status" value="1"/>
</dbReference>
<evidence type="ECO:0000256" key="10">
    <source>
        <dbReference type="SAM" id="SignalP"/>
    </source>
</evidence>
<dbReference type="SMART" id="SM00382">
    <property type="entry name" value="AAA"/>
    <property type="match status" value="1"/>
</dbReference>
<comment type="catalytic activity">
    <reaction evidence="8">
        <text>ATP + H2O = ADP + phosphate + H(+)</text>
        <dbReference type="Rhea" id="RHEA:13065"/>
        <dbReference type="ChEBI" id="CHEBI:15377"/>
        <dbReference type="ChEBI" id="CHEBI:15378"/>
        <dbReference type="ChEBI" id="CHEBI:30616"/>
        <dbReference type="ChEBI" id="CHEBI:43474"/>
        <dbReference type="ChEBI" id="CHEBI:456216"/>
    </reaction>
</comment>
<evidence type="ECO:0000256" key="1">
    <source>
        <dbReference type="ARBA" id="ARBA00001946"/>
    </source>
</evidence>
<dbReference type="AlphaFoldDB" id="M7YPD3"/>
<dbReference type="EMBL" id="KD206888">
    <property type="protein sequence ID" value="EMS52453.1"/>
    <property type="molecule type" value="Genomic_DNA"/>
</dbReference>
<keyword evidence="3" id="KW-0808">Transferase</keyword>
<dbReference type="InterPro" id="IPR003593">
    <property type="entry name" value="AAA+_ATPase"/>
</dbReference>
<dbReference type="InterPro" id="IPR003959">
    <property type="entry name" value="ATPase_AAA_core"/>
</dbReference>
<evidence type="ECO:0000313" key="11">
    <source>
        <dbReference type="EMBL" id="EMS52453.1"/>
    </source>
</evidence>
<dbReference type="InterPro" id="IPR027417">
    <property type="entry name" value="P-loop_NTPase"/>
</dbReference>
<keyword evidence="7" id="KW-0460">Magnesium</keyword>
<dbReference type="InterPro" id="IPR000719">
    <property type="entry name" value="Prot_kinase_dom"/>
</dbReference>
<dbReference type="PROSITE" id="PS00674">
    <property type="entry name" value="AAA"/>
    <property type="match status" value="1"/>
</dbReference>
<dbReference type="Gene3D" id="3.30.200.20">
    <property type="entry name" value="Phosphorylase Kinase, domain 1"/>
    <property type="match status" value="1"/>
</dbReference>
<dbReference type="SUPFAM" id="SSF56112">
    <property type="entry name" value="Protein kinase-like (PK-like)"/>
    <property type="match status" value="1"/>
</dbReference>
<feature type="chain" id="PRO_5010836841" evidence="10">
    <location>
        <begin position="23"/>
        <end position="980"/>
    </location>
</feature>
<dbReference type="GO" id="GO:0006950">
    <property type="term" value="P:response to stress"/>
    <property type="evidence" value="ECO:0007669"/>
    <property type="project" value="UniProtKB-ARBA"/>
</dbReference>
<keyword evidence="10" id="KW-0732">Signal</keyword>
<dbReference type="InterPro" id="IPR017441">
    <property type="entry name" value="Protein_kinase_ATP_BS"/>
</dbReference>
<dbReference type="InterPro" id="IPR025753">
    <property type="entry name" value="AAA_N_dom"/>
</dbReference>
<evidence type="ECO:0000256" key="8">
    <source>
        <dbReference type="ARBA" id="ARBA00049360"/>
    </source>
</evidence>
<dbReference type="PANTHER" id="PTHR23070">
    <property type="entry name" value="BCS1 AAA-TYPE ATPASE"/>
    <property type="match status" value="1"/>
</dbReference>
<keyword evidence="4" id="KW-0547">Nucleotide-binding</keyword>
<evidence type="ECO:0000256" key="2">
    <source>
        <dbReference type="ARBA" id="ARBA00007448"/>
    </source>
</evidence>
<keyword evidence="5 11" id="KW-0418">Kinase</keyword>
<accession>M7YPD3</accession>
<dbReference type="Pfam" id="PF14363">
    <property type="entry name" value="AAA_assoc"/>
    <property type="match status" value="1"/>
</dbReference>
<feature type="compositionally biased region" description="Acidic residues" evidence="9">
    <location>
        <begin position="324"/>
        <end position="333"/>
    </location>
</feature>
<reference evidence="11" key="1">
    <citation type="journal article" date="2013" name="Nature">
        <title>Draft genome of the wheat A-genome progenitor Triticum urartu.</title>
        <authorList>
            <person name="Ling H.Q."/>
            <person name="Zhao S."/>
            <person name="Liu D."/>
            <person name="Wang J."/>
            <person name="Sun H."/>
            <person name="Zhang C."/>
            <person name="Fan H."/>
            <person name="Li D."/>
            <person name="Dong L."/>
            <person name="Tao Y."/>
            <person name="Gao C."/>
            <person name="Wu H."/>
            <person name="Li Y."/>
            <person name="Cui Y."/>
            <person name="Guo X."/>
            <person name="Zheng S."/>
            <person name="Wang B."/>
            <person name="Yu K."/>
            <person name="Liang Q."/>
            <person name="Yang W."/>
            <person name="Lou X."/>
            <person name="Chen J."/>
            <person name="Feng M."/>
            <person name="Jian J."/>
            <person name="Zhang X."/>
            <person name="Luo G."/>
            <person name="Jiang Y."/>
            <person name="Liu J."/>
            <person name="Wang Z."/>
            <person name="Sha Y."/>
            <person name="Zhang B."/>
            <person name="Wu H."/>
            <person name="Tang D."/>
            <person name="Shen Q."/>
            <person name="Xue P."/>
            <person name="Zou S."/>
            <person name="Wang X."/>
            <person name="Liu X."/>
            <person name="Wang F."/>
            <person name="Yang Y."/>
            <person name="An X."/>
            <person name="Dong Z."/>
            <person name="Zhang K."/>
            <person name="Zhang X."/>
            <person name="Luo M.C."/>
            <person name="Dvorak J."/>
            <person name="Tong Y."/>
            <person name="Wang J."/>
            <person name="Yang H."/>
            <person name="Li Z."/>
            <person name="Wang D."/>
            <person name="Zhang A."/>
            <person name="Wang J."/>
        </authorList>
    </citation>
    <scope>NUCLEOTIDE SEQUENCE</scope>
</reference>
<evidence type="ECO:0000256" key="5">
    <source>
        <dbReference type="ARBA" id="ARBA00022777"/>
    </source>
</evidence>
<proteinExistence type="inferred from homology"/>
<dbReference type="Gene3D" id="3.40.50.300">
    <property type="entry name" value="P-loop containing nucleotide triphosphate hydrolases"/>
    <property type="match status" value="1"/>
</dbReference>
<comment type="similarity">
    <text evidence="2">Belongs to the AAA ATPase family. BCS1 subfamily.</text>
</comment>
<keyword evidence="6" id="KW-0067">ATP-binding</keyword>
<protein>
    <submittedName>
        <fullName evidence="11">Putative cyclin-dependent kinase F-2</fullName>
    </submittedName>
</protein>
<dbReference type="FunFam" id="1.10.510.10:FF:001165">
    <property type="entry name" value="Protein kinase domain containing protein"/>
    <property type="match status" value="1"/>
</dbReference>
<dbReference type="eggNOG" id="KOG0743">
    <property type="taxonomic scope" value="Eukaryota"/>
</dbReference>
<organism evidence="11">
    <name type="scientific">Triticum urartu</name>
    <name type="common">Red wild einkorn</name>
    <name type="synonym">Crithodium urartu</name>
    <dbReference type="NCBI Taxonomy" id="4572"/>
    <lineage>
        <taxon>Eukaryota</taxon>
        <taxon>Viridiplantae</taxon>
        <taxon>Streptophyta</taxon>
        <taxon>Embryophyta</taxon>
        <taxon>Tracheophyta</taxon>
        <taxon>Spermatophyta</taxon>
        <taxon>Magnoliopsida</taxon>
        <taxon>Liliopsida</taxon>
        <taxon>Poales</taxon>
        <taxon>Poaceae</taxon>
        <taxon>BOP clade</taxon>
        <taxon>Pooideae</taxon>
        <taxon>Triticodae</taxon>
        <taxon>Triticeae</taxon>
        <taxon>Triticinae</taxon>
        <taxon>Triticum</taxon>
    </lineage>
</organism>
<evidence type="ECO:0000256" key="3">
    <source>
        <dbReference type="ARBA" id="ARBA00022679"/>
    </source>
</evidence>
<dbReference type="OMA" id="IEECNAG"/>
<dbReference type="SMART" id="SM00220">
    <property type="entry name" value="S_TKc"/>
    <property type="match status" value="1"/>
</dbReference>
<evidence type="ECO:0000256" key="4">
    <source>
        <dbReference type="ARBA" id="ARBA00022741"/>
    </source>
</evidence>
<dbReference type="GO" id="GO:0005524">
    <property type="term" value="F:ATP binding"/>
    <property type="evidence" value="ECO:0007669"/>
    <property type="project" value="UniProtKB-UniRule"/>
</dbReference>
<dbReference type="InterPro" id="IPR050747">
    <property type="entry name" value="Mitochondrial_chaperone_BCS1"/>
</dbReference>
<dbReference type="PROSITE" id="PS00107">
    <property type="entry name" value="PROTEIN_KINASE_ATP"/>
    <property type="match status" value="1"/>
</dbReference>
<feature type="region of interest" description="Disordered" evidence="9">
    <location>
        <begin position="311"/>
        <end position="334"/>
    </location>
</feature>
<dbReference type="PROSITE" id="PS50011">
    <property type="entry name" value="PROTEIN_KINASE_DOM"/>
    <property type="match status" value="1"/>
</dbReference>
<evidence type="ECO:0000256" key="9">
    <source>
        <dbReference type="SAM" id="MobiDB-lite"/>
    </source>
</evidence>
<dbReference type="Pfam" id="PF00004">
    <property type="entry name" value="AAA"/>
    <property type="match status" value="1"/>
</dbReference>
<dbReference type="GO" id="GO:0004672">
    <property type="term" value="F:protein kinase activity"/>
    <property type="evidence" value="ECO:0007669"/>
    <property type="project" value="InterPro"/>
</dbReference>
<feature type="signal peptide" evidence="10">
    <location>
        <begin position="1"/>
        <end position="22"/>
    </location>
</feature>
<sequence length="980" mass="107032">MEFLSQMWSLLGLLTILQNVLPTQLLSLLHSLWQSLQDSLTPYSYFDVPEFLGSAAVEPNALYRHVQLYLHRSLLLSSPSPPRLTLSLPRSVAGNAGAAAASPSVSLPPNHSVPDAFNGHRAVWTHHADTLQDSLEERRSFSLRLPKRHAAAVLPAYLAHLAAAADSLERSSRARRLHTNAASPRGSASWSSVPFCHPSTFETLALDPDLKARLLADLTAFADGREFYRRTGRPWKRGYLLHGPPGSGKSSLIAAMANHLRYDVFDLELTRVTTNADLRALLIQTTNRSLIVIEDIDCSLHLTGDRGLASTRRHKRRRAAASDDSSDSDDDVMGADNHRGKVTLSGLLNFTDGLWSCCGEERIIVFTTNHVDGIDPALLRPGRMDVHVRLGPCGAHAMRELVERYVGAGVGDQDMLDAAEGCIREGAEMTPAEVGEVLLRNRDEPETAVTELAGELKARVNEADDLQWEDSAAELSDESPTKKGRKGFGGWEGKVRQQWSASSQVSCIGLMVSFSLTGAGAGCTMTGDEHAGKARPARGIRSFRTCRILWIFVEISLGILVIFKNLWIRLRLAEAQPTLTLPSAGTAGKTTMTAARVADIFAMIDVHAAAGTMSGKLVEAICAMINDACHDDAKDLHGQKGRRRRERDAGIGSTRCYKQMRRLGKGSSGRVVMAQHRDTGQTVALKTIHARGGARRPNVGDLLKEACVLTACRGHPNLVGLHAIVRDPGTRQYCLVMDYVGPSLFHALDRHVEEHGRAFPEADVRRVMRQLLTGAAAMHERGIIHRDIKTANILIGEDGGVVKFCDYGLAMPTAKAEPPYGLAGTIPYMAPEMLLEKPEYDAAVDLWSLGCVMAEMLSGEELFSGEKTTGQVGKILDVLGAPGKKTWQHLESALRADEVRQWRARQREVRRHDRLRELFPEELLSWHGFHVLKGLLTCNPSKRLTAAAALRCPWVKVDGPGTDDASGHGFGGTALARHTA</sequence>
<feature type="region of interest" description="Disordered" evidence="9">
    <location>
        <begin position="470"/>
        <end position="490"/>
    </location>
</feature>
<dbReference type="InterPro" id="IPR003960">
    <property type="entry name" value="ATPase_AAA_CS"/>
</dbReference>
<comment type="cofactor">
    <cofactor evidence="1">
        <name>Mg(2+)</name>
        <dbReference type="ChEBI" id="CHEBI:18420"/>
    </cofactor>
</comment>
<dbReference type="InterPro" id="IPR011009">
    <property type="entry name" value="Kinase-like_dom_sf"/>
</dbReference>
<dbReference type="InterPro" id="IPR008271">
    <property type="entry name" value="Ser/Thr_kinase_AS"/>
</dbReference>
<dbReference type="CDD" id="cd19510">
    <property type="entry name" value="RecA-like_BCS1"/>
    <property type="match status" value="1"/>
</dbReference>
<name>M7YPD3_TRIUA</name>
<dbReference type="PROSITE" id="PS00108">
    <property type="entry name" value="PROTEIN_KINASE_ST"/>
    <property type="match status" value="1"/>
</dbReference>